<dbReference type="CDD" id="cd00305">
    <property type="entry name" value="Cu-Zn_Superoxide_Dismutase"/>
    <property type="match status" value="1"/>
</dbReference>
<keyword evidence="4" id="KW-0049">Antioxidant</keyword>
<feature type="domain" description="Superoxide dismutase copper/zinc binding" evidence="8">
    <location>
        <begin position="13"/>
        <end position="143"/>
    </location>
</feature>
<dbReference type="EMBL" id="LC229593">
    <property type="protein sequence ID" value="BBD33998.1"/>
    <property type="molecule type" value="mRNA"/>
</dbReference>
<evidence type="ECO:0000256" key="1">
    <source>
        <dbReference type="ARBA" id="ARBA00012682"/>
    </source>
</evidence>
<dbReference type="AlphaFoldDB" id="A0A455QZC2"/>
<keyword evidence="2" id="KW-0479">Metal-binding</keyword>
<dbReference type="SUPFAM" id="SSF49329">
    <property type="entry name" value="Cu,Zn superoxide dismutase-like"/>
    <property type="match status" value="1"/>
</dbReference>
<keyword evidence="5" id="KW-0560">Oxidoreductase</keyword>
<name>A0A455QZC2_BOMMO</name>
<evidence type="ECO:0000256" key="4">
    <source>
        <dbReference type="ARBA" id="ARBA00022862"/>
    </source>
</evidence>
<evidence type="ECO:0000259" key="8">
    <source>
        <dbReference type="Pfam" id="PF00080"/>
    </source>
</evidence>
<gene>
    <name evidence="9" type="primary">BmCCS</name>
</gene>
<comment type="catalytic activity">
    <reaction evidence="6">
        <text>2 superoxide + 2 H(+) = H2O2 + O2</text>
        <dbReference type="Rhea" id="RHEA:20696"/>
        <dbReference type="ChEBI" id="CHEBI:15378"/>
        <dbReference type="ChEBI" id="CHEBI:15379"/>
        <dbReference type="ChEBI" id="CHEBI:16240"/>
        <dbReference type="ChEBI" id="CHEBI:18421"/>
        <dbReference type="EC" id="1.15.1.1"/>
    </reaction>
</comment>
<evidence type="ECO:0000256" key="5">
    <source>
        <dbReference type="ARBA" id="ARBA00023002"/>
    </source>
</evidence>
<sequence length="224" mass="22719">MVSDQSCCNKILGVVRLQQTAEGPLVADGSIDGLSPGRHGLHVYESGDLSQGCNSIGGHYNPSGGPHGGPGDPPDRRHAGDLGNITADANGRAAFRIVDDVLKVWDVIGRSMDVTERGDDCGRGDGTSRVDGNSGPILACGIIARSAGIFQNPKRICACDGVVVWDERDKPLAGSGRRGQGDCAPSEGGCCGKAGKTTKGSNNKGGRCGAGDSGGGNGKTCCKV</sequence>
<dbReference type="InterPro" id="IPR024134">
    <property type="entry name" value="SOD_Cu/Zn_/chaperone"/>
</dbReference>
<organism evidence="9">
    <name type="scientific">Bombyx mori</name>
    <name type="common">Silk moth</name>
    <dbReference type="NCBI Taxonomy" id="7091"/>
    <lineage>
        <taxon>Eukaryota</taxon>
        <taxon>Metazoa</taxon>
        <taxon>Ecdysozoa</taxon>
        <taxon>Arthropoda</taxon>
        <taxon>Hexapoda</taxon>
        <taxon>Insecta</taxon>
        <taxon>Pterygota</taxon>
        <taxon>Neoptera</taxon>
        <taxon>Endopterygota</taxon>
        <taxon>Lepidoptera</taxon>
        <taxon>Glossata</taxon>
        <taxon>Ditrysia</taxon>
        <taxon>Bombycoidea</taxon>
        <taxon>Bombycidae</taxon>
        <taxon>Bombycinae</taxon>
        <taxon>Bombyx</taxon>
    </lineage>
</organism>
<dbReference type="Pfam" id="PF00080">
    <property type="entry name" value="Sod_Cu"/>
    <property type="match status" value="1"/>
</dbReference>
<evidence type="ECO:0000256" key="2">
    <source>
        <dbReference type="ARBA" id="ARBA00022723"/>
    </source>
</evidence>
<dbReference type="Gene3D" id="2.60.40.200">
    <property type="entry name" value="Superoxide dismutase, copper/zinc binding domain"/>
    <property type="match status" value="1"/>
</dbReference>
<dbReference type="PRINTS" id="PR00068">
    <property type="entry name" value="CUZNDISMTASE"/>
</dbReference>
<dbReference type="InterPro" id="IPR036423">
    <property type="entry name" value="SOD-like_Cu/Zn_dom_sf"/>
</dbReference>
<proteinExistence type="evidence at transcript level"/>
<dbReference type="GO" id="GO:0004784">
    <property type="term" value="F:superoxide dismutase activity"/>
    <property type="evidence" value="ECO:0007669"/>
    <property type="project" value="UniProtKB-EC"/>
</dbReference>
<dbReference type="InterPro" id="IPR001424">
    <property type="entry name" value="SOD_Cu_Zn_dom"/>
</dbReference>
<evidence type="ECO:0000313" key="9">
    <source>
        <dbReference type="EMBL" id="BBD33998.1"/>
    </source>
</evidence>
<dbReference type="PANTHER" id="PTHR10003">
    <property type="entry name" value="SUPEROXIDE DISMUTASE CU-ZN -RELATED"/>
    <property type="match status" value="1"/>
</dbReference>
<evidence type="ECO:0000256" key="6">
    <source>
        <dbReference type="ARBA" id="ARBA00049204"/>
    </source>
</evidence>
<feature type="region of interest" description="Disordered" evidence="7">
    <location>
        <begin position="55"/>
        <end position="82"/>
    </location>
</feature>
<dbReference type="EC" id="1.15.1.1" evidence="1"/>
<evidence type="ECO:0000256" key="3">
    <source>
        <dbReference type="ARBA" id="ARBA00022833"/>
    </source>
</evidence>
<dbReference type="GO" id="GO:0005507">
    <property type="term" value="F:copper ion binding"/>
    <property type="evidence" value="ECO:0007669"/>
    <property type="project" value="InterPro"/>
</dbReference>
<reference evidence="9" key="1">
    <citation type="journal article" date="2019" name="Sci. Rep.">
        <title>Comparative analysis of seven types of superoxide dismutases for their ability to respond to oxidative stress in Bombyx mori.</title>
        <authorList>
            <person name="Kobayashi Y."/>
            <person name="Nojima Y."/>
            <person name="Sakamoto T."/>
            <person name="Iwabuchi K."/>
            <person name="Nakazato T."/>
            <person name="Bono H."/>
            <person name="Toyoda A."/>
            <person name="Fujiyama A."/>
            <person name="Kanost M.R."/>
            <person name="Tabunoki H."/>
        </authorList>
    </citation>
    <scope>NUCLEOTIDE SEQUENCE</scope>
</reference>
<keyword evidence="3" id="KW-0862">Zinc</keyword>
<evidence type="ECO:0000256" key="7">
    <source>
        <dbReference type="SAM" id="MobiDB-lite"/>
    </source>
</evidence>
<protein>
    <recommendedName>
        <fullName evidence="1">superoxide dismutase</fullName>
        <ecNumber evidence="1">1.15.1.1</ecNumber>
    </recommendedName>
</protein>
<accession>A0A455QZC2</accession>